<keyword evidence="4" id="KW-1185">Reference proteome</keyword>
<name>A0A1D7UAQ8_9HYPH</name>
<evidence type="ECO:0000313" key="4">
    <source>
        <dbReference type="Proteomes" id="UP000094969"/>
    </source>
</evidence>
<organism evidence="3 4">
    <name type="scientific">Bosea vaviloviae</name>
    <dbReference type="NCBI Taxonomy" id="1526658"/>
    <lineage>
        <taxon>Bacteria</taxon>
        <taxon>Pseudomonadati</taxon>
        <taxon>Pseudomonadota</taxon>
        <taxon>Alphaproteobacteria</taxon>
        <taxon>Hyphomicrobiales</taxon>
        <taxon>Boseaceae</taxon>
        <taxon>Bosea</taxon>
    </lineage>
</organism>
<keyword evidence="1" id="KW-0378">Hydrolase</keyword>
<dbReference type="Proteomes" id="UP000094969">
    <property type="component" value="Chromosome"/>
</dbReference>
<protein>
    <recommendedName>
        <fullName evidence="2">Isochorismatase-like domain-containing protein</fullName>
    </recommendedName>
</protein>
<dbReference type="CDD" id="cd00431">
    <property type="entry name" value="cysteine_hydrolases"/>
    <property type="match status" value="1"/>
</dbReference>
<dbReference type="PANTHER" id="PTHR43540:SF7">
    <property type="entry name" value="ISOCHORISMATASE FAMILY PROTEIN YECD"/>
    <property type="match status" value="1"/>
</dbReference>
<dbReference type="EMBL" id="CP017147">
    <property type="protein sequence ID" value="AOO84458.1"/>
    <property type="molecule type" value="Genomic_DNA"/>
</dbReference>
<evidence type="ECO:0000313" key="3">
    <source>
        <dbReference type="EMBL" id="AOO84458.1"/>
    </source>
</evidence>
<dbReference type="Pfam" id="PF00857">
    <property type="entry name" value="Isochorismatase"/>
    <property type="match status" value="1"/>
</dbReference>
<dbReference type="STRING" id="1526658.BHK69_13880"/>
<evidence type="ECO:0000259" key="2">
    <source>
        <dbReference type="Pfam" id="PF00857"/>
    </source>
</evidence>
<accession>A0A1D7UAQ8</accession>
<dbReference type="GO" id="GO:0016787">
    <property type="term" value="F:hydrolase activity"/>
    <property type="evidence" value="ECO:0007669"/>
    <property type="project" value="UniProtKB-KW"/>
</dbReference>
<dbReference type="OrthoDB" id="9807387at2"/>
<gene>
    <name evidence="3" type="ORF">BHK69_13880</name>
</gene>
<dbReference type="AlphaFoldDB" id="A0A1D7UAQ8"/>
<feature type="domain" description="Isochorismatase-like" evidence="2">
    <location>
        <begin position="10"/>
        <end position="185"/>
    </location>
</feature>
<dbReference type="PANTHER" id="PTHR43540">
    <property type="entry name" value="PEROXYUREIDOACRYLATE/UREIDOACRYLATE AMIDOHYDROLASE-RELATED"/>
    <property type="match status" value="1"/>
</dbReference>
<sequence>MTFHLDPGKTALILIDVQNGTLAMPLAPYDRATLIAATQRLGQAFLAAGAPIVTVTIAFSQDGGDRLAQAVDMPMQLPAGGPPPGWSELAPEIAALPATVSIVKRQWSAFFGTELDLQLRRRGVSSIVIGGIATNFGVESTARDGWQHGYAVIVAEDASTSLGAEMHEFALTKTLPRVSRIRSSADIIAALGHKG</sequence>
<dbReference type="Gene3D" id="3.40.50.850">
    <property type="entry name" value="Isochorismatase-like"/>
    <property type="match status" value="1"/>
</dbReference>
<evidence type="ECO:0000256" key="1">
    <source>
        <dbReference type="ARBA" id="ARBA00022801"/>
    </source>
</evidence>
<dbReference type="KEGG" id="bvv:BHK69_13880"/>
<dbReference type="RefSeq" id="WP_069693645.1">
    <property type="nucleotide sequence ID" value="NZ_CP017147.1"/>
</dbReference>
<dbReference type="InterPro" id="IPR036380">
    <property type="entry name" value="Isochorismatase-like_sf"/>
</dbReference>
<proteinExistence type="predicted"/>
<dbReference type="SUPFAM" id="SSF52499">
    <property type="entry name" value="Isochorismatase-like hydrolases"/>
    <property type="match status" value="1"/>
</dbReference>
<reference evidence="3 4" key="1">
    <citation type="journal article" date="2015" name="Antonie Van Leeuwenhoek">
        <title>Bosea vaviloviae sp. nov., a new species of slow-growing rhizobia isolated from nodules of the relict species Vavilovia formosa (Stev.) Fed.</title>
        <authorList>
            <person name="Safronova V.I."/>
            <person name="Kuznetsova I.G."/>
            <person name="Sazanova A.L."/>
            <person name="Kimeklis A.K."/>
            <person name="Belimov A.A."/>
            <person name="Andronov E.E."/>
            <person name="Pinaev A.G."/>
            <person name="Chizhevskaya E.P."/>
            <person name="Pukhaev A.R."/>
            <person name="Popov K.P."/>
            <person name="Willems A."/>
            <person name="Tikhonovich I.A."/>
        </authorList>
    </citation>
    <scope>NUCLEOTIDE SEQUENCE [LARGE SCALE GENOMIC DNA]</scope>
    <source>
        <strain evidence="3 4">Vaf18</strain>
    </source>
</reference>
<dbReference type="InterPro" id="IPR000868">
    <property type="entry name" value="Isochorismatase-like_dom"/>
</dbReference>
<dbReference type="InterPro" id="IPR050272">
    <property type="entry name" value="Isochorismatase-like_hydrls"/>
</dbReference>